<gene>
    <name evidence="2" type="ORF">J4G78_12570</name>
</gene>
<feature type="transmembrane region" description="Helical" evidence="1">
    <location>
        <begin position="17"/>
        <end position="36"/>
    </location>
</feature>
<keyword evidence="3" id="KW-1185">Reference proteome</keyword>
<evidence type="ECO:0000313" key="2">
    <source>
        <dbReference type="EMBL" id="QTD55056.1"/>
    </source>
</evidence>
<reference evidence="2 3" key="1">
    <citation type="submission" date="2021-03" db="EMBL/GenBank/DDBJ databases">
        <title>Complete genome of Parasphingorhabdus_sp.JHSY0214.</title>
        <authorList>
            <person name="Yoo J.H."/>
            <person name="Bae J.W."/>
        </authorList>
    </citation>
    <scope>NUCLEOTIDE SEQUENCE [LARGE SCALE GENOMIC DNA]</scope>
    <source>
        <strain evidence="2 3">JHSY0214</strain>
    </source>
</reference>
<keyword evidence="1" id="KW-1133">Transmembrane helix</keyword>
<dbReference type="RefSeq" id="WP_207986883.1">
    <property type="nucleotide sequence ID" value="NZ_CP071794.1"/>
</dbReference>
<evidence type="ECO:0000256" key="1">
    <source>
        <dbReference type="SAM" id="Phobius"/>
    </source>
</evidence>
<protein>
    <submittedName>
        <fullName evidence="2">Uncharacterized protein</fullName>
    </submittedName>
</protein>
<keyword evidence="1" id="KW-0812">Transmembrane</keyword>
<accession>A0ABX7T0I7</accession>
<feature type="transmembrane region" description="Helical" evidence="1">
    <location>
        <begin position="75"/>
        <end position="96"/>
    </location>
</feature>
<evidence type="ECO:0000313" key="3">
    <source>
        <dbReference type="Proteomes" id="UP000663923"/>
    </source>
</evidence>
<feature type="transmembrane region" description="Helical" evidence="1">
    <location>
        <begin position="146"/>
        <end position="166"/>
    </location>
</feature>
<sequence length="181" mass="19019">MTDQTIDNNDDTPGKPISIVGAIFAILISGAVALGYGAAAAFFPLTIVDLIFLFISAIFIFAAYAMIGQSRMARLVVAIPGGLVCLSMMWFGWFWVQIDYDAAMAVLAGGPGHAFTVISEIADGTSYTAGRGFRTDVEVGSGRIKLFWTLESLGFLLLPAVGAWLGMSAGDADEGHENAAA</sequence>
<name>A0ABX7T0I7_9SPHN</name>
<dbReference type="EMBL" id="CP071794">
    <property type="protein sequence ID" value="QTD55056.1"/>
    <property type="molecule type" value="Genomic_DNA"/>
</dbReference>
<feature type="transmembrane region" description="Helical" evidence="1">
    <location>
        <begin position="42"/>
        <end position="63"/>
    </location>
</feature>
<keyword evidence="1" id="KW-0472">Membrane</keyword>
<proteinExistence type="predicted"/>
<dbReference type="Proteomes" id="UP000663923">
    <property type="component" value="Chromosome"/>
</dbReference>
<organism evidence="2 3">
    <name type="scientific">Parasphingorhabdus cellanae</name>
    <dbReference type="NCBI Taxonomy" id="2806553"/>
    <lineage>
        <taxon>Bacteria</taxon>
        <taxon>Pseudomonadati</taxon>
        <taxon>Pseudomonadota</taxon>
        <taxon>Alphaproteobacteria</taxon>
        <taxon>Sphingomonadales</taxon>
        <taxon>Sphingomonadaceae</taxon>
        <taxon>Parasphingorhabdus</taxon>
    </lineage>
</organism>